<reference evidence="3" key="1">
    <citation type="journal article" date="2019" name="Int. J. Syst. Evol. Microbiol.">
        <title>The Global Catalogue of Microorganisms (GCM) 10K type strain sequencing project: providing services to taxonomists for standard genome sequencing and annotation.</title>
        <authorList>
            <consortium name="The Broad Institute Genomics Platform"/>
            <consortium name="The Broad Institute Genome Sequencing Center for Infectious Disease"/>
            <person name="Wu L."/>
            <person name="Ma J."/>
        </authorList>
    </citation>
    <scope>NUCLEOTIDE SEQUENCE [LARGE SCALE GENOMIC DNA]</scope>
    <source>
        <strain evidence="3">JCM 15614</strain>
    </source>
</reference>
<accession>A0ABP6P1M2</accession>
<comment type="caution">
    <text evidence="2">The sequence shown here is derived from an EMBL/GenBank/DDBJ whole genome shotgun (WGS) entry which is preliminary data.</text>
</comment>
<keyword evidence="1" id="KW-1133">Transmembrane helix</keyword>
<dbReference type="RefSeq" id="WP_344688067.1">
    <property type="nucleotide sequence ID" value="NZ_BAAAVV010000003.1"/>
</dbReference>
<dbReference type="EMBL" id="BAAAVV010000003">
    <property type="protein sequence ID" value="GAA3163558.1"/>
    <property type="molecule type" value="Genomic_DNA"/>
</dbReference>
<sequence length="196" mass="21028">MARERGRSARADEARTLHQQQLRGYGFLAGRGPRRSATVTPGPLRYWQYDPPRPVPVAVVLGIVAVWLGVFGWAGGWTAVVDEAPLALGAGLLVLVLNIGRLTVSEHGLSADVPAARTNPAAIVPLVLVQEVRAGDPPPDWPRAARRGGWLPGRSRVAVRYRSDDGTAGQAFTRWVRDPAAFAEALGHPLATAARR</sequence>
<keyword evidence="1" id="KW-0812">Transmembrane</keyword>
<proteinExistence type="predicted"/>
<feature type="transmembrane region" description="Helical" evidence="1">
    <location>
        <begin position="55"/>
        <end position="74"/>
    </location>
</feature>
<gene>
    <name evidence="2" type="ORF">GCM10010531_14470</name>
</gene>
<evidence type="ECO:0000313" key="3">
    <source>
        <dbReference type="Proteomes" id="UP001499924"/>
    </source>
</evidence>
<protein>
    <recommendedName>
        <fullName evidence="4">DUF3093 domain-containing protein</fullName>
    </recommendedName>
</protein>
<evidence type="ECO:0008006" key="4">
    <source>
        <dbReference type="Google" id="ProtNLM"/>
    </source>
</evidence>
<feature type="transmembrane region" description="Helical" evidence="1">
    <location>
        <begin position="86"/>
        <end position="104"/>
    </location>
</feature>
<evidence type="ECO:0000256" key="1">
    <source>
        <dbReference type="SAM" id="Phobius"/>
    </source>
</evidence>
<organism evidence="2 3">
    <name type="scientific">Blastococcus jejuensis</name>
    <dbReference type="NCBI Taxonomy" id="351224"/>
    <lineage>
        <taxon>Bacteria</taxon>
        <taxon>Bacillati</taxon>
        <taxon>Actinomycetota</taxon>
        <taxon>Actinomycetes</taxon>
        <taxon>Geodermatophilales</taxon>
        <taxon>Geodermatophilaceae</taxon>
        <taxon>Blastococcus</taxon>
    </lineage>
</organism>
<dbReference type="Proteomes" id="UP001499924">
    <property type="component" value="Unassembled WGS sequence"/>
</dbReference>
<keyword evidence="1" id="KW-0472">Membrane</keyword>
<evidence type="ECO:0000313" key="2">
    <source>
        <dbReference type="EMBL" id="GAA3163558.1"/>
    </source>
</evidence>
<keyword evidence="3" id="KW-1185">Reference proteome</keyword>
<name>A0ABP6P1M2_9ACTN</name>